<dbReference type="PROSITE" id="PS50850">
    <property type="entry name" value="MFS"/>
    <property type="match status" value="1"/>
</dbReference>
<evidence type="ECO:0000256" key="5">
    <source>
        <dbReference type="ARBA" id="ARBA00023136"/>
    </source>
</evidence>
<comment type="subcellular location">
    <subcellularLocation>
        <location evidence="1">Cell membrane</location>
        <topology evidence="1">Multi-pass membrane protein</topology>
    </subcellularLocation>
</comment>
<feature type="transmembrane region" description="Helical" evidence="6">
    <location>
        <begin position="370"/>
        <end position="393"/>
    </location>
</feature>
<feature type="transmembrane region" description="Helical" evidence="6">
    <location>
        <begin position="171"/>
        <end position="191"/>
    </location>
</feature>
<organism evidence="8 9">
    <name type="scientific">Burkholderia lata (strain ATCC 17760 / DSM 23089 / LMG 22485 / NCIMB 9086 / R18194 / 383)</name>
    <dbReference type="NCBI Taxonomy" id="482957"/>
    <lineage>
        <taxon>Bacteria</taxon>
        <taxon>Pseudomonadati</taxon>
        <taxon>Pseudomonadota</taxon>
        <taxon>Betaproteobacteria</taxon>
        <taxon>Burkholderiales</taxon>
        <taxon>Burkholderiaceae</taxon>
        <taxon>Burkholderia</taxon>
        <taxon>Burkholderia cepacia complex</taxon>
    </lineage>
</organism>
<dbReference type="AlphaFoldDB" id="A0A833PSK0"/>
<keyword evidence="4 6" id="KW-1133">Transmembrane helix</keyword>
<dbReference type="PANTHER" id="PTHR43124:SF5">
    <property type="entry name" value="PURINE RIBONUCLEOSIDE EFFLUX PUMP NEPI"/>
    <property type="match status" value="1"/>
</dbReference>
<dbReference type="RefSeq" id="WP_278648827.1">
    <property type="nucleotide sequence ID" value="NZ_WNDV01000017.1"/>
</dbReference>
<gene>
    <name evidence="8" type="primary">nepI_3</name>
    <name evidence="8" type="ORF">GAK33_04856</name>
</gene>
<keyword evidence="3 6" id="KW-0812">Transmembrane</keyword>
<proteinExistence type="predicted"/>
<feature type="transmembrane region" description="Helical" evidence="6">
    <location>
        <begin position="280"/>
        <end position="301"/>
    </location>
</feature>
<dbReference type="CDD" id="cd17324">
    <property type="entry name" value="MFS_NepI_like"/>
    <property type="match status" value="1"/>
</dbReference>
<keyword evidence="5 6" id="KW-0472">Membrane</keyword>
<feature type="transmembrane region" description="Helical" evidence="6">
    <location>
        <begin position="109"/>
        <end position="133"/>
    </location>
</feature>
<dbReference type="Proteomes" id="UP000467522">
    <property type="component" value="Unassembled WGS sequence"/>
</dbReference>
<dbReference type="InterPro" id="IPR011701">
    <property type="entry name" value="MFS"/>
</dbReference>
<dbReference type="InterPro" id="IPR050189">
    <property type="entry name" value="MFS_Efflux_Transporters"/>
</dbReference>
<dbReference type="GO" id="GO:0022857">
    <property type="term" value="F:transmembrane transporter activity"/>
    <property type="evidence" value="ECO:0007669"/>
    <property type="project" value="InterPro"/>
</dbReference>
<evidence type="ECO:0000256" key="2">
    <source>
        <dbReference type="ARBA" id="ARBA00022475"/>
    </source>
</evidence>
<feature type="transmembrane region" description="Helical" evidence="6">
    <location>
        <begin position="342"/>
        <end position="364"/>
    </location>
</feature>
<dbReference type="InterPro" id="IPR020846">
    <property type="entry name" value="MFS_dom"/>
</dbReference>
<feature type="transmembrane region" description="Helical" evidence="6">
    <location>
        <begin position="86"/>
        <end position="103"/>
    </location>
</feature>
<dbReference type="EMBL" id="WNDV01000017">
    <property type="protein sequence ID" value="KAF1035258.1"/>
    <property type="molecule type" value="Genomic_DNA"/>
</dbReference>
<feature type="transmembrane region" description="Helical" evidence="6">
    <location>
        <begin position="212"/>
        <end position="231"/>
    </location>
</feature>
<dbReference type="SUPFAM" id="SSF103473">
    <property type="entry name" value="MFS general substrate transporter"/>
    <property type="match status" value="1"/>
</dbReference>
<feature type="transmembrane region" description="Helical" evidence="6">
    <location>
        <begin position="145"/>
        <end position="165"/>
    </location>
</feature>
<feature type="transmembrane region" description="Helical" evidence="6">
    <location>
        <begin position="251"/>
        <end position="273"/>
    </location>
</feature>
<sequence length="402" mass="41329">MSVETSPVTAAPENHPAYWGAVYAMALCSFVLVAAEFMPVSLLTPMATDLRLTEGQAGQTVSVCSVAALVASLTIRKLSGSVDRRLVLLFLTALLTASGPLVASAPNFIALMSGRVLVGIALGGFWSLSAATAMRLVPARSVPKALAVISSGTAIAGTIAAPLGSFLGGLIGWRGTFFCIIPIALAALLWQARSLPCLPTRHRTTSLGIPGLLRRPPVAVGFLGAMVFFAGQYSMFTYLRPFLEQVTRAGLSLISLSLLVIGVMGFVGTLLVGRVIGNRLHLTLAVLASIMAIVALGLTLAGRLPMAVLLLLAAWGFCGTAAQVTWWAWVTRATADDAEAGGGLLVAVAQIGITSGATLGGLAFDSLGPVSLSLGSGVTLALAAVIAIATGWLGQRAIPRRT</sequence>
<dbReference type="Pfam" id="PF07690">
    <property type="entry name" value="MFS_1"/>
    <property type="match status" value="1"/>
</dbReference>
<reference evidence="9" key="1">
    <citation type="journal article" date="2020" name="MBio">
        <title>Horizontal gene transfer to a defensive symbiont with a reduced genome amongst a multipartite beetle microbiome.</title>
        <authorList>
            <person name="Waterworth S.C."/>
            <person name="Florez L.V."/>
            <person name="Rees E.R."/>
            <person name="Hertweck C."/>
            <person name="Kaltenpoth M."/>
            <person name="Kwan J.C."/>
        </authorList>
    </citation>
    <scope>NUCLEOTIDE SEQUENCE [LARGE SCALE GENOMIC DNA]</scope>
</reference>
<evidence type="ECO:0000256" key="3">
    <source>
        <dbReference type="ARBA" id="ARBA00022692"/>
    </source>
</evidence>
<feature type="transmembrane region" description="Helical" evidence="6">
    <location>
        <begin position="20"/>
        <end position="43"/>
    </location>
</feature>
<protein>
    <submittedName>
        <fullName evidence="8">Purine ribonucleoside efflux pump NepI</fullName>
    </submittedName>
</protein>
<dbReference type="GO" id="GO:0005886">
    <property type="term" value="C:plasma membrane"/>
    <property type="evidence" value="ECO:0007669"/>
    <property type="project" value="UniProtKB-SubCell"/>
</dbReference>
<evidence type="ECO:0000256" key="6">
    <source>
        <dbReference type="SAM" id="Phobius"/>
    </source>
</evidence>
<feature type="transmembrane region" description="Helical" evidence="6">
    <location>
        <begin position="307"/>
        <end position="330"/>
    </location>
</feature>
<evidence type="ECO:0000313" key="9">
    <source>
        <dbReference type="Proteomes" id="UP000467522"/>
    </source>
</evidence>
<name>A0A833PSK0_BURL3</name>
<dbReference type="PANTHER" id="PTHR43124">
    <property type="entry name" value="PURINE EFFLUX PUMP PBUE"/>
    <property type="match status" value="1"/>
</dbReference>
<evidence type="ECO:0000313" key="8">
    <source>
        <dbReference type="EMBL" id="KAF1035258.1"/>
    </source>
</evidence>
<evidence type="ECO:0000256" key="1">
    <source>
        <dbReference type="ARBA" id="ARBA00004651"/>
    </source>
</evidence>
<dbReference type="InterPro" id="IPR036259">
    <property type="entry name" value="MFS_trans_sf"/>
</dbReference>
<keyword evidence="2" id="KW-1003">Cell membrane</keyword>
<evidence type="ECO:0000256" key="4">
    <source>
        <dbReference type="ARBA" id="ARBA00022989"/>
    </source>
</evidence>
<accession>A0A833PSK0</accession>
<comment type="caution">
    <text evidence="8">The sequence shown here is derived from an EMBL/GenBank/DDBJ whole genome shotgun (WGS) entry which is preliminary data.</text>
</comment>
<feature type="domain" description="Major facilitator superfamily (MFS) profile" evidence="7">
    <location>
        <begin position="21"/>
        <end position="402"/>
    </location>
</feature>
<evidence type="ECO:0000259" key="7">
    <source>
        <dbReference type="PROSITE" id="PS50850"/>
    </source>
</evidence>
<dbReference type="Gene3D" id="1.20.1250.20">
    <property type="entry name" value="MFS general substrate transporter like domains"/>
    <property type="match status" value="1"/>
</dbReference>